<dbReference type="Proteomes" id="UP000245202">
    <property type="component" value="Unassembled WGS sequence"/>
</dbReference>
<keyword evidence="3" id="KW-1185">Reference proteome</keyword>
<dbReference type="SUPFAM" id="SSF55545">
    <property type="entry name" value="beta-N-acetylhexosaminidase-like domain"/>
    <property type="match status" value="1"/>
</dbReference>
<evidence type="ECO:0008006" key="4">
    <source>
        <dbReference type="Google" id="ProtNLM"/>
    </source>
</evidence>
<evidence type="ECO:0000313" key="2">
    <source>
        <dbReference type="EMBL" id="GBG06991.1"/>
    </source>
</evidence>
<sequence length="897" mass="102264">MIYGLKLLKDALEACGFETETTNGEWNSLTYRKHPELKIYVGNREESKFIRSLEDQEVLLYHSEEPGKEGFYIATLPGNLIVVSGGNDTGALYGAQELAERVRREGRVPDLLAHGETPKFVIRGPVLGLQKTEIEPPRRTYEYPITPDRFPWFYDKGLWTEYLDMLCAQRSNIVYIWSAHPFSSLVKLKDYPEALEVTEEEYNLNVETFGWLTEEADKRGIWVVLNFYNIHIPLPFAEKHGLELHQPKPLPITADYTRKSIAEFVRSYPSVGLMLCLGEAMQGDVYGAEWFTDTILAGVNEGLRDLKVKERPPIILRAHAVKAEPIIEKAISHYPNLFTEAKYNGESLTTWTPRGGWKQTHNKLSAMQSVHIVNVHVLANLEPFRYGSPAFIQKSMQAAKDRQKANGLHLYPLFFWDWPYSGDKTTPRLKQAERDWMWYAAWARYAWNPDRDPETERHYWIEELASLFGSREAGAALLEAYDAFGECAPRLLRRFGITEGNRQTLSLGMTMSQLTNPDRYSPYRALWEDHAPQGERLELYVQRELADEPHIGETPIDVIESAELFAEQAWTAIQRASSHVTDNREEFDRIASDVEAILYMVRFYGAKVRAAVQVLTYKYTVNGNYLEHTNLLEEAVPYLQESVDWYRKLTELTKNTYLYANSMLTAHRKIPVPDGRKFKHWTDCLPIYEEELAGFRASVNDLKAGKLPSRVSGEVKVEPYREAAFRLTSSDMETYTLSKDSLLFSDGEVYVQNCAEELEGLTGVRFSRAEAAMGGMAVEFETDAPVRVLVGYFNSSDPQWLQVPTLDENTHADERGGLSPVLRKGIKTSFYPSVNVHAFLYEAGSHMLNLGIGAYAVLGVIAADQELKERDVSPFSESSRTLDWLYDGDKKKGALSR</sequence>
<dbReference type="GO" id="GO:0016787">
    <property type="term" value="F:hydrolase activity"/>
    <property type="evidence" value="ECO:0007669"/>
    <property type="project" value="UniProtKB-KW"/>
</dbReference>
<proteinExistence type="predicted"/>
<reference evidence="2 3" key="1">
    <citation type="submission" date="2017-08" db="EMBL/GenBank/DDBJ databases">
        <title>Substantial Increase in Enzyme Production by Combined Drug-Resistance Mutations in Paenibacillus agaridevorans.</title>
        <authorList>
            <person name="Tanaka Y."/>
            <person name="Funane K."/>
            <person name="Hosaka T."/>
            <person name="Shiwa Y."/>
            <person name="Fujita N."/>
            <person name="Miyazaki T."/>
            <person name="Yoshikawa H."/>
            <person name="Murakami K."/>
            <person name="Kasahara K."/>
            <person name="Inaoka T."/>
            <person name="Hiraga Y."/>
            <person name="Ochi K."/>
        </authorList>
    </citation>
    <scope>NUCLEOTIDE SEQUENCE [LARGE SCALE GENOMIC DNA]</scope>
    <source>
        <strain evidence="2 3">T-3040</strain>
    </source>
</reference>
<accession>A0A2R5EUC3</accession>
<protein>
    <recommendedName>
        <fullName evidence="4">Beta-hexosaminidase bacterial type N-terminal domain-containing protein</fullName>
    </recommendedName>
</protein>
<name>A0A2R5EUC3_9BACL</name>
<organism evidence="2 3">
    <name type="scientific">Paenibacillus agaridevorans</name>
    <dbReference type="NCBI Taxonomy" id="171404"/>
    <lineage>
        <taxon>Bacteria</taxon>
        <taxon>Bacillati</taxon>
        <taxon>Bacillota</taxon>
        <taxon>Bacilli</taxon>
        <taxon>Bacillales</taxon>
        <taxon>Paenibacillaceae</taxon>
        <taxon>Paenibacillus</taxon>
    </lineage>
</organism>
<evidence type="ECO:0000313" key="3">
    <source>
        <dbReference type="Proteomes" id="UP000245202"/>
    </source>
</evidence>
<comment type="caution">
    <text evidence="2">The sequence shown here is derived from an EMBL/GenBank/DDBJ whole genome shotgun (WGS) entry which is preliminary data.</text>
</comment>
<dbReference type="Gene3D" id="3.30.379.10">
    <property type="entry name" value="Chitobiase/beta-hexosaminidase domain 2-like"/>
    <property type="match status" value="1"/>
</dbReference>
<dbReference type="AlphaFoldDB" id="A0A2R5EUC3"/>
<dbReference type="InterPro" id="IPR029018">
    <property type="entry name" value="Hex-like_dom2"/>
</dbReference>
<dbReference type="EMBL" id="BDQX01000069">
    <property type="protein sequence ID" value="GBG06991.1"/>
    <property type="molecule type" value="Genomic_DNA"/>
</dbReference>
<gene>
    <name evidence="2" type="ORF">PAT3040_01538</name>
</gene>
<evidence type="ECO:0000256" key="1">
    <source>
        <dbReference type="ARBA" id="ARBA00022801"/>
    </source>
</evidence>
<keyword evidence="1" id="KW-0378">Hydrolase</keyword>
<dbReference type="GO" id="GO:0005975">
    <property type="term" value="P:carbohydrate metabolic process"/>
    <property type="evidence" value="ECO:0007669"/>
    <property type="project" value="UniProtKB-ARBA"/>
</dbReference>